<feature type="domain" description="BACON" evidence="5">
    <location>
        <begin position="143"/>
        <end position="196"/>
    </location>
</feature>
<keyword evidence="3" id="KW-0378">Hydrolase</keyword>
<dbReference type="Proteomes" id="UP000030125">
    <property type="component" value="Unassembled WGS sequence"/>
</dbReference>
<reference evidence="6 7" key="1">
    <citation type="submission" date="2014-08" db="EMBL/GenBank/DDBJ databases">
        <title>Porphyromonas cangingivalis strain:COT-109_OH1386 Genome sequencing.</title>
        <authorList>
            <person name="Wallis C."/>
            <person name="Deusch O."/>
            <person name="O'Flynn C."/>
            <person name="Davis I."/>
            <person name="Jospin G."/>
            <person name="Darling A.E."/>
            <person name="Coil D.A."/>
            <person name="Alexiev A."/>
            <person name="Horsfall A."/>
            <person name="Kirkwood N."/>
            <person name="Harris S."/>
            <person name="Eisen J.A."/>
        </authorList>
    </citation>
    <scope>NUCLEOTIDE SEQUENCE [LARGE SCALE GENOMIC DNA]</scope>
    <source>
        <strain evidence="7">COT-109 OH1386</strain>
    </source>
</reference>
<dbReference type="InterPro" id="IPR013783">
    <property type="entry name" value="Ig-like_fold"/>
</dbReference>
<evidence type="ECO:0000256" key="3">
    <source>
        <dbReference type="ARBA" id="ARBA00022807"/>
    </source>
</evidence>
<feature type="domain" description="BACON" evidence="5">
    <location>
        <begin position="62"/>
        <end position="109"/>
    </location>
</feature>
<keyword evidence="2" id="KW-0645">Protease</keyword>
<protein>
    <recommendedName>
        <fullName evidence="5">BACON domain-containing protein</fullName>
    </recommendedName>
</protein>
<keyword evidence="3" id="KW-0788">Thiol protease</keyword>
<comment type="caution">
    <text evidence="6">The sequence shown here is derived from an EMBL/GenBank/DDBJ whole genome shotgun (WGS) entry which is preliminary data.</text>
</comment>
<dbReference type="STRING" id="36874.HQ34_03230"/>
<comment type="similarity">
    <text evidence="1">Belongs to the peptidase C25 family.</text>
</comment>
<proteinExistence type="inferred from homology"/>
<dbReference type="GO" id="GO:0008234">
    <property type="term" value="F:cysteine-type peptidase activity"/>
    <property type="evidence" value="ECO:0007669"/>
    <property type="project" value="UniProtKB-KW"/>
</dbReference>
<organism evidence="6 7">
    <name type="scientific">Porphyromonas cangingivalis</name>
    <dbReference type="NCBI Taxonomy" id="36874"/>
    <lineage>
        <taxon>Bacteria</taxon>
        <taxon>Pseudomonadati</taxon>
        <taxon>Bacteroidota</taxon>
        <taxon>Bacteroidia</taxon>
        <taxon>Bacteroidales</taxon>
        <taxon>Porphyromonadaceae</taxon>
        <taxon>Porphyromonas</taxon>
    </lineage>
</organism>
<evidence type="ECO:0000313" key="7">
    <source>
        <dbReference type="Proteomes" id="UP000030125"/>
    </source>
</evidence>
<dbReference type="InterPro" id="IPR024361">
    <property type="entry name" value="BACON"/>
</dbReference>
<dbReference type="GO" id="GO:0006508">
    <property type="term" value="P:proteolysis"/>
    <property type="evidence" value="ECO:0007669"/>
    <property type="project" value="UniProtKB-KW"/>
</dbReference>
<dbReference type="PROSITE" id="PS51257">
    <property type="entry name" value="PROKAR_LIPOPROTEIN"/>
    <property type="match status" value="1"/>
</dbReference>
<evidence type="ECO:0000259" key="5">
    <source>
        <dbReference type="Pfam" id="PF13004"/>
    </source>
</evidence>
<sequence length="532" mass="60044">MKLHSVLVGLLSCCLLMSSCEKGEDLVTPELSLSVTDVLNIQSQESETIIEVSTNMPQWAAVCNASWLDVMKLANNLILKASPNTTGNIRTAQIVIASGGIGRTVKVIQSTGGTLPLELIPASNTIDKDGGEIRLVAKTSISDWQAKTTADWLQVVARPRQGELLVKAQANQTDETREADIEISAGKLTQTVKIRQHGQLKYYEPYNLFGQDMDKINTLERKRGSHLILVPSGPSVGNPKGVPDYTYQTLSKVFPTVKYEFLNRGTEMLYCTTLVSEPRQESLSQKADFVEWLKELGYAKNEQRSITKILVFENSRTNTELYIRIKSIEDPKDSKKTLVQDMLIFRPAIAQSQAMPTLPSLLLGPGHPGTMTHKEIAAWEAQNGGHYDKEFTENVIGHPFFFAEAPFYGRLYFKTKQEEDKVDEYLFFYLDYKVAFYTYGAMFYPTREFETLLAKEGFKLDYYNPETRSYVYKSKERRLRIICQARPFGPRLMLRMSISEYNLPKPSGIANPMSGLLKDDIISPMSKIIEDL</sequence>
<keyword evidence="7" id="KW-1185">Reference proteome</keyword>
<evidence type="ECO:0000256" key="1">
    <source>
        <dbReference type="ARBA" id="ARBA00006067"/>
    </source>
</evidence>
<dbReference type="Pfam" id="PF13004">
    <property type="entry name" value="BACON"/>
    <property type="match status" value="2"/>
</dbReference>
<dbReference type="AlphaFoldDB" id="A0A0A2EK39"/>
<name>A0A0A2EK39_PORCN</name>
<evidence type="ECO:0000256" key="4">
    <source>
        <dbReference type="ARBA" id="ARBA00023026"/>
    </source>
</evidence>
<dbReference type="EMBL" id="JQJD01000051">
    <property type="protein sequence ID" value="KGN79226.1"/>
    <property type="molecule type" value="Genomic_DNA"/>
</dbReference>
<accession>A0A0A2EK39</accession>
<gene>
    <name evidence="6" type="ORF">HQ35_07930</name>
</gene>
<dbReference type="Gene3D" id="2.60.40.10">
    <property type="entry name" value="Immunoglobulins"/>
    <property type="match status" value="2"/>
</dbReference>
<evidence type="ECO:0000256" key="2">
    <source>
        <dbReference type="ARBA" id="ARBA00022670"/>
    </source>
</evidence>
<evidence type="ECO:0000313" key="6">
    <source>
        <dbReference type="EMBL" id="KGN79226.1"/>
    </source>
</evidence>
<dbReference type="CDD" id="cd14948">
    <property type="entry name" value="BACON"/>
    <property type="match status" value="2"/>
</dbReference>
<keyword evidence="4" id="KW-0843">Virulence</keyword>